<keyword evidence="3 5" id="KW-1133">Transmembrane helix</keyword>
<dbReference type="PANTHER" id="PTHR19317:SF0">
    <property type="entry name" value="PRENYLATED RAB ACCEPTOR PROTEIN 1"/>
    <property type="match status" value="1"/>
</dbReference>
<feature type="transmembrane region" description="Helical" evidence="5">
    <location>
        <begin position="138"/>
        <end position="161"/>
    </location>
</feature>
<dbReference type="GO" id="GO:0005794">
    <property type="term" value="C:Golgi apparatus"/>
    <property type="evidence" value="ECO:0007669"/>
    <property type="project" value="TreeGrafter"/>
</dbReference>
<comment type="similarity">
    <text evidence="5">Belongs to the PRA1 family.</text>
</comment>
<evidence type="ECO:0000256" key="3">
    <source>
        <dbReference type="ARBA" id="ARBA00022989"/>
    </source>
</evidence>
<dbReference type="GO" id="GO:0016020">
    <property type="term" value="C:membrane"/>
    <property type="evidence" value="ECO:0007669"/>
    <property type="project" value="UniProtKB-SubCell"/>
</dbReference>
<protein>
    <recommendedName>
        <fullName evidence="5">PRA1 family protein</fullName>
    </recommendedName>
</protein>
<evidence type="ECO:0000256" key="1">
    <source>
        <dbReference type="ARBA" id="ARBA00004141"/>
    </source>
</evidence>
<dbReference type="EMBL" id="KV442086">
    <property type="protein sequence ID" value="OAQ24877.1"/>
    <property type="molecule type" value="Genomic_DNA"/>
</dbReference>
<evidence type="ECO:0000313" key="7">
    <source>
        <dbReference type="EMBL" id="OAQ24877.1"/>
    </source>
</evidence>
<gene>
    <name evidence="7" type="ORF">K457DRAFT_35553</name>
</gene>
<dbReference type="AlphaFoldDB" id="A0A197JI58"/>
<feature type="transmembrane region" description="Helical" evidence="5">
    <location>
        <begin position="77"/>
        <end position="97"/>
    </location>
</feature>
<keyword evidence="4 5" id="KW-0472">Membrane</keyword>
<dbReference type="InterPro" id="IPR004895">
    <property type="entry name" value="Prenylated_rab_accept_PRA1"/>
</dbReference>
<sequence length="187" mass="20217">MSNPKPNYSPLPTNPFADSTSQPTTNQSPASLGLGLIEKFRKERLSSLRPIAEFFDTSRMSKPTGIAQITSRLTRNLPYFQGNYTLMFLGITAYSVVSNGMLMFSVAFAVGGTHLISCVPTEGVVIGKNTYNARQLQTGLVCVSVPLFFFSSTIGTIFYIIGASTVGILGHAAVMEEPTENRFSDAV</sequence>
<evidence type="ECO:0000256" key="6">
    <source>
        <dbReference type="SAM" id="MobiDB-lite"/>
    </source>
</evidence>
<evidence type="ECO:0000256" key="4">
    <source>
        <dbReference type="ARBA" id="ARBA00023136"/>
    </source>
</evidence>
<organism evidence="7 8">
    <name type="scientific">Linnemannia elongata AG-77</name>
    <dbReference type="NCBI Taxonomy" id="1314771"/>
    <lineage>
        <taxon>Eukaryota</taxon>
        <taxon>Fungi</taxon>
        <taxon>Fungi incertae sedis</taxon>
        <taxon>Mucoromycota</taxon>
        <taxon>Mortierellomycotina</taxon>
        <taxon>Mortierellomycetes</taxon>
        <taxon>Mortierellales</taxon>
        <taxon>Mortierellaceae</taxon>
        <taxon>Linnemannia</taxon>
    </lineage>
</organism>
<comment type="subcellular location">
    <subcellularLocation>
        <location evidence="1 5">Membrane</location>
        <topology evidence="1 5">Multi-pass membrane protein</topology>
    </subcellularLocation>
</comment>
<reference evidence="7 8" key="1">
    <citation type="submission" date="2016-05" db="EMBL/GenBank/DDBJ databases">
        <title>Genome sequencing reveals origins of a unique bacterial endosymbiosis in the earliest lineages of terrestrial Fungi.</title>
        <authorList>
            <consortium name="DOE Joint Genome Institute"/>
            <person name="Uehling J."/>
            <person name="Gryganskyi A."/>
            <person name="Hameed K."/>
            <person name="Tschaplinski T."/>
            <person name="Misztal P."/>
            <person name="Wu S."/>
            <person name="Desiro A."/>
            <person name="Vande Pol N."/>
            <person name="Du Z.-Y."/>
            <person name="Zienkiewicz A."/>
            <person name="Zienkiewicz K."/>
            <person name="Morin E."/>
            <person name="Tisserant E."/>
            <person name="Splivallo R."/>
            <person name="Hainaut M."/>
            <person name="Henrissat B."/>
            <person name="Ohm R."/>
            <person name="Kuo A."/>
            <person name="Yan J."/>
            <person name="Lipzen A."/>
            <person name="Nolan M."/>
            <person name="Labutti K."/>
            <person name="Barry K."/>
            <person name="Goldstein A."/>
            <person name="Labbe J."/>
            <person name="Schadt C."/>
            <person name="Tuskan G."/>
            <person name="Grigoriev I."/>
            <person name="Martin F."/>
            <person name="Vilgalys R."/>
            <person name="Bonito G."/>
        </authorList>
    </citation>
    <scope>NUCLEOTIDE SEQUENCE [LARGE SCALE GENOMIC DNA]</scope>
    <source>
        <strain evidence="7 8">AG-77</strain>
    </source>
</reference>
<proteinExistence type="inferred from homology"/>
<dbReference type="Proteomes" id="UP000078512">
    <property type="component" value="Unassembled WGS sequence"/>
</dbReference>
<dbReference type="STRING" id="1314771.A0A197JI58"/>
<dbReference type="Pfam" id="PF03208">
    <property type="entry name" value="PRA1"/>
    <property type="match status" value="1"/>
</dbReference>
<feature type="region of interest" description="Disordered" evidence="6">
    <location>
        <begin position="1"/>
        <end position="31"/>
    </location>
</feature>
<keyword evidence="2 5" id="KW-0812">Transmembrane</keyword>
<dbReference type="OrthoDB" id="63113at2759"/>
<evidence type="ECO:0000313" key="8">
    <source>
        <dbReference type="Proteomes" id="UP000078512"/>
    </source>
</evidence>
<evidence type="ECO:0000256" key="2">
    <source>
        <dbReference type="ARBA" id="ARBA00022692"/>
    </source>
</evidence>
<keyword evidence="8" id="KW-1185">Reference proteome</keyword>
<accession>A0A197JI58</accession>
<name>A0A197JI58_9FUNG</name>
<feature type="compositionally biased region" description="Polar residues" evidence="6">
    <location>
        <begin position="16"/>
        <end position="30"/>
    </location>
</feature>
<dbReference type="PANTHER" id="PTHR19317">
    <property type="entry name" value="PRENYLATED RAB ACCEPTOR 1-RELATED"/>
    <property type="match status" value="1"/>
</dbReference>
<evidence type="ECO:0000256" key="5">
    <source>
        <dbReference type="RuleBase" id="RU363107"/>
    </source>
</evidence>